<dbReference type="Proteomes" id="UP000008909">
    <property type="component" value="Unassembled WGS sequence"/>
</dbReference>
<reference key="2">
    <citation type="submission" date="2011-10" db="EMBL/GenBank/DDBJ databases">
        <title>The genome and transcriptome sequence of Clonorchis sinensis provide insights into the carcinogenic liver fluke.</title>
        <authorList>
            <person name="Wang X."/>
            <person name="Huang Y."/>
            <person name="Chen W."/>
            <person name="Liu H."/>
            <person name="Guo L."/>
            <person name="Chen Y."/>
            <person name="Luo F."/>
            <person name="Zhou W."/>
            <person name="Sun J."/>
            <person name="Mao Q."/>
            <person name="Liang P."/>
            <person name="Zhou C."/>
            <person name="Tian Y."/>
            <person name="Men J."/>
            <person name="Lv X."/>
            <person name="Huang L."/>
            <person name="Zhou J."/>
            <person name="Hu Y."/>
            <person name="Li R."/>
            <person name="Zhang F."/>
            <person name="Lei H."/>
            <person name="Li X."/>
            <person name="Hu X."/>
            <person name="Liang C."/>
            <person name="Xu J."/>
            <person name="Wu Z."/>
            <person name="Yu X."/>
        </authorList>
    </citation>
    <scope>NUCLEOTIDE SEQUENCE</scope>
    <source>
        <strain>Henan</strain>
    </source>
</reference>
<organism evidence="2 3">
    <name type="scientific">Clonorchis sinensis</name>
    <name type="common">Chinese liver fluke</name>
    <dbReference type="NCBI Taxonomy" id="79923"/>
    <lineage>
        <taxon>Eukaryota</taxon>
        <taxon>Metazoa</taxon>
        <taxon>Spiralia</taxon>
        <taxon>Lophotrochozoa</taxon>
        <taxon>Platyhelminthes</taxon>
        <taxon>Trematoda</taxon>
        <taxon>Digenea</taxon>
        <taxon>Opisthorchiida</taxon>
        <taxon>Opisthorchiata</taxon>
        <taxon>Opisthorchiidae</taxon>
        <taxon>Clonorchis</taxon>
    </lineage>
</organism>
<proteinExistence type="predicted"/>
<protein>
    <submittedName>
        <fullName evidence="2">Uncharacterized protein</fullName>
    </submittedName>
</protein>
<feature type="region of interest" description="Disordered" evidence="1">
    <location>
        <begin position="35"/>
        <end position="78"/>
    </location>
</feature>
<dbReference type="EMBL" id="DF143124">
    <property type="protein sequence ID" value="GAA51206.1"/>
    <property type="molecule type" value="Genomic_DNA"/>
</dbReference>
<reference evidence="2" key="1">
    <citation type="journal article" date="2011" name="Genome Biol.">
        <title>The draft genome of the carcinogenic human liver fluke Clonorchis sinensis.</title>
        <authorList>
            <person name="Wang X."/>
            <person name="Chen W."/>
            <person name="Huang Y."/>
            <person name="Sun J."/>
            <person name="Men J."/>
            <person name="Liu H."/>
            <person name="Luo F."/>
            <person name="Guo L."/>
            <person name="Lv X."/>
            <person name="Deng C."/>
            <person name="Zhou C."/>
            <person name="Fan Y."/>
            <person name="Li X."/>
            <person name="Huang L."/>
            <person name="Hu Y."/>
            <person name="Liang C."/>
            <person name="Hu X."/>
            <person name="Xu J."/>
            <person name="Yu X."/>
        </authorList>
    </citation>
    <scope>NUCLEOTIDE SEQUENCE [LARGE SCALE GENOMIC DNA]</scope>
    <source>
        <strain evidence="2">Henan</strain>
    </source>
</reference>
<evidence type="ECO:0000256" key="1">
    <source>
        <dbReference type="SAM" id="MobiDB-lite"/>
    </source>
</evidence>
<feature type="compositionally biased region" description="Polar residues" evidence="1">
    <location>
        <begin position="50"/>
        <end position="70"/>
    </location>
</feature>
<feature type="compositionally biased region" description="Low complexity" evidence="1">
    <location>
        <begin position="139"/>
        <end position="148"/>
    </location>
</feature>
<feature type="region of interest" description="Disordered" evidence="1">
    <location>
        <begin position="130"/>
        <end position="179"/>
    </location>
</feature>
<gene>
    <name evidence="2" type="ORF">CLF_105716</name>
</gene>
<evidence type="ECO:0000313" key="2">
    <source>
        <dbReference type="EMBL" id="GAA51206.1"/>
    </source>
</evidence>
<name>G7YE22_CLOSI</name>
<sequence length="485" mass="54676">MFHHNRKSAVVAFARTSSDAAKYMTFELLDVLQHPKSSNRSPIPELPDSASETEMSNSSEHQGVVQQQRTRPSESRFGRKCKKWGDVGYKVGLCGVFAQDTGTVDVDTSGPVDYMEVDGVAFCPIRRSYAGSDSETTENKNSTKTNTSDPHIELRPHQRTLPKQSPAHERRKSARQPSQMLFRYVDSRPLAVRNPRLMSRTTYTPMVGIVGLGIFCEQSYKPCTIGKFVPAATVSITGKRECGTYNEALEANAQRQTELWLAESVDPTANHDSVSAECRLLMQMASEFPESIRSQAESKPCSNRSKLQNSEQYIQRTANGQETANRYDPLNQAHGTGELYERVLRKFCKSMTEVRRMETVICDRFQPLKLIQQSVQSSTQAAERCWRWPGNKSKRYTSVRLVVIRQPPLVDEAFRSRLLSAKFLITNGGYDRSYAMGIGEMPDSLTPRLYIVTQTAPTLVDARNAQLNLLKNAVDSYKIYKTEPR</sequence>
<evidence type="ECO:0000313" key="3">
    <source>
        <dbReference type="Proteomes" id="UP000008909"/>
    </source>
</evidence>
<accession>G7YE22</accession>
<dbReference type="AlphaFoldDB" id="G7YE22"/>
<keyword evidence="3" id="KW-1185">Reference proteome</keyword>